<keyword evidence="4" id="KW-1003">Cell membrane</keyword>
<dbReference type="AlphaFoldDB" id="G9ZTL8"/>
<feature type="transmembrane region" description="Helical" evidence="8">
    <location>
        <begin position="17"/>
        <end position="36"/>
    </location>
</feature>
<dbReference type="eggNOG" id="COG0609">
    <property type="taxonomic scope" value="Bacteria"/>
</dbReference>
<dbReference type="Proteomes" id="UP000004625">
    <property type="component" value="Unassembled WGS sequence"/>
</dbReference>
<evidence type="ECO:0000256" key="3">
    <source>
        <dbReference type="ARBA" id="ARBA00022448"/>
    </source>
</evidence>
<feature type="transmembrane region" description="Helical" evidence="8">
    <location>
        <begin position="116"/>
        <end position="145"/>
    </location>
</feature>
<feature type="transmembrane region" description="Helical" evidence="8">
    <location>
        <begin position="318"/>
        <end position="337"/>
    </location>
</feature>
<dbReference type="GO" id="GO:0033214">
    <property type="term" value="P:siderophore-iron import into cell"/>
    <property type="evidence" value="ECO:0007669"/>
    <property type="project" value="TreeGrafter"/>
</dbReference>
<evidence type="ECO:0000256" key="2">
    <source>
        <dbReference type="ARBA" id="ARBA00007935"/>
    </source>
</evidence>
<dbReference type="GO" id="GO:0005886">
    <property type="term" value="C:plasma membrane"/>
    <property type="evidence" value="ECO:0007669"/>
    <property type="project" value="UniProtKB-SubCell"/>
</dbReference>
<dbReference type="FunFam" id="1.10.3470.10:FF:000001">
    <property type="entry name" value="Vitamin B12 ABC transporter permease BtuC"/>
    <property type="match status" value="1"/>
</dbReference>
<gene>
    <name evidence="9" type="ORF">HMPREF9103_03103</name>
</gene>
<dbReference type="InterPro" id="IPR000522">
    <property type="entry name" value="ABC_transptr_permease_BtuC"/>
</dbReference>
<dbReference type="InterPro" id="IPR037294">
    <property type="entry name" value="ABC_BtuC-like"/>
</dbReference>
<dbReference type="HOGENOM" id="CLU_013016_0_2_9"/>
<dbReference type="Pfam" id="PF01032">
    <property type="entry name" value="FecCD"/>
    <property type="match status" value="1"/>
</dbReference>
<dbReference type="Gene3D" id="1.10.3470.10">
    <property type="entry name" value="ABC transporter involved in vitamin B12 uptake, BtuC"/>
    <property type="match status" value="1"/>
</dbReference>
<dbReference type="STRING" id="797515.HMPREF9103_03103"/>
<feature type="transmembrane region" description="Helical" evidence="8">
    <location>
        <begin position="157"/>
        <end position="181"/>
    </location>
</feature>
<evidence type="ECO:0000256" key="8">
    <source>
        <dbReference type="SAM" id="Phobius"/>
    </source>
</evidence>
<dbReference type="SUPFAM" id="SSF81345">
    <property type="entry name" value="ABC transporter involved in vitamin B12 uptake, BtuC"/>
    <property type="match status" value="1"/>
</dbReference>
<feature type="transmembrane region" description="Helical" evidence="8">
    <location>
        <begin position="250"/>
        <end position="276"/>
    </location>
</feature>
<comment type="subcellular location">
    <subcellularLocation>
        <location evidence="1">Cell membrane</location>
        <topology evidence="1">Multi-pass membrane protein</topology>
    </subcellularLocation>
</comment>
<comment type="similarity">
    <text evidence="2">Belongs to the binding-protein-dependent transport system permease family. FecCD subfamily.</text>
</comment>
<dbReference type="PANTHER" id="PTHR30472:SF70">
    <property type="entry name" value="MOLYBDATE IMPORT SYSTEM PERMEASE PROTEIN MOLB"/>
    <property type="match status" value="1"/>
</dbReference>
<dbReference type="CDD" id="cd06550">
    <property type="entry name" value="TM_ABC_iron-siderophores_like"/>
    <property type="match status" value="1"/>
</dbReference>
<evidence type="ECO:0000256" key="7">
    <source>
        <dbReference type="ARBA" id="ARBA00023136"/>
    </source>
</evidence>
<evidence type="ECO:0000313" key="9">
    <source>
        <dbReference type="EMBL" id="EHL95131.1"/>
    </source>
</evidence>
<dbReference type="PANTHER" id="PTHR30472">
    <property type="entry name" value="FERRIC ENTEROBACTIN TRANSPORT SYSTEM PERMEASE PROTEIN"/>
    <property type="match status" value="1"/>
</dbReference>
<evidence type="ECO:0000256" key="5">
    <source>
        <dbReference type="ARBA" id="ARBA00022692"/>
    </source>
</evidence>
<dbReference type="GO" id="GO:0022857">
    <property type="term" value="F:transmembrane transporter activity"/>
    <property type="evidence" value="ECO:0007669"/>
    <property type="project" value="InterPro"/>
</dbReference>
<evidence type="ECO:0000256" key="4">
    <source>
        <dbReference type="ARBA" id="ARBA00022475"/>
    </source>
</evidence>
<evidence type="ECO:0000256" key="6">
    <source>
        <dbReference type="ARBA" id="ARBA00022989"/>
    </source>
</evidence>
<sequence>MPKSHKLRQSLSLDPRWTLLFAGITLVLLSGIALCLGRYQISFGDLWQVIESTGHGSSANPVISNIIFDLRLPRILAACLIGFALAISGTAYQSIFQNPLVSPDLLGVSNGAAVGAAVAILFGLNIVGIQISAFLIGLLAVSMTLMIPRAMKQSSTLTLVLGGIVISGLMQAILGLLKYVADPDSQLQTIVYWQLGSLSKVTIGNLVAVLPLMVVGAGVLLIMRWRLTVLSLGDQFAQSQGINVGLERKLVILSATILTAGSVCLSGTIGWIGLVVPHMARLIIGPNTRYALPLSGLIGAIFLITVDTLARTLSAGEIPLSILTGFVGTPIFVYILLTKKVTV</sequence>
<name>G9ZTL8_9LACO</name>
<accession>G9ZTL8</accession>
<keyword evidence="10" id="KW-1185">Reference proteome</keyword>
<comment type="caution">
    <text evidence="9">The sequence shown here is derived from an EMBL/GenBank/DDBJ whole genome shotgun (WGS) entry which is preliminary data.</text>
</comment>
<dbReference type="PATRIC" id="fig|797515.3.peg.2818"/>
<keyword evidence="6 8" id="KW-1133">Transmembrane helix</keyword>
<evidence type="ECO:0000256" key="1">
    <source>
        <dbReference type="ARBA" id="ARBA00004651"/>
    </source>
</evidence>
<evidence type="ECO:0000313" key="10">
    <source>
        <dbReference type="Proteomes" id="UP000004625"/>
    </source>
</evidence>
<feature type="transmembrane region" description="Helical" evidence="8">
    <location>
        <begin position="201"/>
        <end position="222"/>
    </location>
</feature>
<keyword evidence="5 8" id="KW-0812">Transmembrane</keyword>
<protein>
    <submittedName>
        <fullName evidence="9">Iron chelate uptake ABC transporter, FeCT family, permease protein</fullName>
    </submittedName>
</protein>
<dbReference type="RefSeq" id="WP_008215369.1">
    <property type="nucleotide sequence ID" value="NZ_JH415063.1"/>
</dbReference>
<feature type="transmembrane region" description="Helical" evidence="8">
    <location>
        <begin position="75"/>
        <end position="96"/>
    </location>
</feature>
<dbReference type="EMBL" id="AGEY01000211">
    <property type="protein sequence ID" value="EHL95131.1"/>
    <property type="molecule type" value="Genomic_DNA"/>
</dbReference>
<keyword evidence="3" id="KW-0813">Transport</keyword>
<feature type="transmembrane region" description="Helical" evidence="8">
    <location>
        <begin position="288"/>
        <end position="306"/>
    </location>
</feature>
<keyword evidence="7 8" id="KW-0472">Membrane</keyword>
<organism evidence="9 10">
    <name type="scientific">Lentilactobacillus parafarraginis F0439</name>
    <dbReference type="NCBI Taxonomy" id="797515"/>
    <lineage>
        <taxon>Bacteria</taxon>
        <taxon>Bacillati</taxon>
        <taxon>Bacillota</taxon>
        <taxon>Bacilli</taxon>
        <taxon>Lactobacillales</taxon>
        <taxon>Lactobacillaceae</taxon>
        <taxon>Lentilactobacillus</taxon>
    </lineage>
</organism>
<proteinExistence type="inferred from homology"/>
<reference evidence="9 10" key="1">
    <citation type="submission" date="2011-09" db="EMBL/GenBank/DDBJ databases">
        <authorList>
            <person name="Weinstock G."/>
            <person name="Sodergren E."/>
            <person name="Clifton S."/>
            <person name="Fulton L."/>
            <person name="Fulton B."/>
            <person name="Courtney L."/>
            <person name="Fronick C."/>
            <person name="Harrison M."/>
            <person name="Strong C."/>
            <person name="Farmer C."/>
            <person name="Delahaunty K."/>
            <person name="Markovic C."/>
            <person name="Hall O."/>
            <person name="Minx P."/>
            <person name="Tomlinson C."/>
            <person name="Mitreva M."/>
            <person name="Hou S."/>
            <person name="Chen J."/>
            <person name="Wollam A."/>
            <person name="Pepin K.H."/>
            <person name="Johnson M."/>
            <person name="Bhonagiri V."/>
            <person name="Zhang X."/>
            <person name="Suruliraj S."/>
            <person name="Warren W."/>
            <person name="Chinwalla A."/>
            <person name="Mardis E.R."/>
            <person name="Wilson R.K."/>
        </authorList>
    </citation>
    <scope>NUCLEOTIDE SEQUENCE [LARGE SCALE GENOMIC DNA]</scope>
    <source>
        <strain evidence="9 10">F0439</strain>
    </source>
</reference>